<dbReference type="InterPro" id="IPR011009">
    <property type="entry name" value="Kinase-like_dom_sf"/>
</dbReference>
<dbReference type="Proteomes" id="UP000537989">
    <property type="component" value="Unassembled WGS sequence"/>
</dbReference>
<evidence type="ECO:0000313" key="2">
    <source>
        <dbReference type="EMBL" id="KAF5235466.1"/>
    </source>
</evidence>
<sequence length="226" mass="26280">MIIKDLGSRRWMDQALEAPRENLNDPAVLRPDISETKLNSLYIEMAESKLPSPDGSGSFRLWCDDFRPANVLIDDRDRVIGAIDWEFAYAAPTVYFGPSLVVVTRHTWILVMQEAEQEVSPESCLFSAYMPESWTTGRFWLNYAARKSWAFDTIYWKYLDEKFFGEREDSTPGEEMWKTRVHLLSEEERAAMEPLVQAKMAESKTRVLIEWEAESAKEHLSCFLFD</sequence>
<gene>
    <name evidence="2" type="ORF">FAUST_7076</name>
</gene>
<dbReference type="AlphaFoldDB" id="A0AAN5Z8N1"/>
<dbReference type="Pfam" id="PF01636">
    <property type="entry name" value="APH"/>
    <property type="match status" value="1"/>
</dbReference>
<dbReference type="Gene3D" id="3.90.1200.10">
    <property type="match status" value="1"/>
</dbReference>
<accession>A0AAN5Z8N1</accession>
<evidence type="ECO:0000313" key="3">
    <source>
        <dbReference type="Proteomes" id="UP000537989"/>
    </source>
</evidence>
<protein>
    <recommendedName>
        <fullName evidence="1">Aminoglycoside phosphotransferase domain-containing protein</fullName>
    </recommendedName>
</protein>
<comment type="caution">
    <text evidence="2">The sequence shown here is derived from an EMBL/GenBank/DDBJ whole genome shotgun (WGS) entry which is preliminary data.</text>
</comment>
<dbReference type="SUPFAM" id="SSF56112">
    <property type="entry name" value="Protein kinase-like (PK-like)"/>
    <property type="match status" value="1"/>
</dbReference>
<dbReference type="InterPro" id="IPR002575">
    <property type="entry name" value="Aminoglycoside_PTrfase"/>
</dbReference>
<proteinExistence type="predicted"/>
<feature type="domain" description="Aminoglycoside phosphotransferase" evidence="1">
    <location>
        <begin position="22"/>
        <end position="95"/>
    </location>
</feature>
<name>A0AAN5Z8N1_FUSAU</name>
<evidence type="ECO:0000259" key="1">
    <source>
        <dbReference type="Pfam" id="PF01636"/>
    </source>
</evidence>
<dbReference type="EMBL" id="JAAMOD010000200">
    <property type="protein sequence ID" value="KAF5235466.1"/>
    <property type="molecule type" value="Genomic_DNA"/>
</dbReference>
<keyword evidence="3" id="KW-1185">Reference proteome</keyword>
<reference evidence="2 3" key="1">
    <citation type="submission" date="2020-02" db="EMBL/GenBank/DDBJ databases">
        <title>Identification and distribution of gene clusters putatively required for synthesis of sphingolipid metabolism inhibitors in phylogenetically diverse species of the filamentous fungus Fusarium.</title>
        <authorList>
            <person name="Kim H.-S."/>
            <person name="Busman M."/>
            <person name="Brown D.W."/>
            <person name="Divon H."/>
            <person name="Uhlig S."/>
            <person name="Proctor R.H."/>
        </authorList>
    </citation>
    <scope>NUCLEOTIDE SEQUENCE [LARGE SCALE GENOMIC DNA]</scope>
    <source>
        <strain evidence="2 3">NRRL 2903</strain>
    </source>
</reference>
<organism evidence="2 3">
    <name type="scientific">Fusarium austroamericanum</name>
    <dbReference type="NCBI Taxonomy" id="282268"/>
    <lineage>
        <taxon>Eukaryota</taxon>
        <taxon>Fungi</taxon>
        <taxon>Dikarya</taxon>
        <taxon>Ascomycota</taxon>
        <taxon>Pezizomycotina</taxon>
        <taxon>Sordariomycetes</taxon>
        <taxon>Hypocreomycetidae</taxon>
        <taxon>Hypocreales</taxon>
        <taxon>Nectriaceae</taxon>
        <taxon>Fusarium</taxon>
    </lineage>
</organism>